<evidence type="ECO:0000313" key="3">
    <source>
        <dbReference type="EMBL" id="KAB2440198.1"/>
    </source>
</evidence>
<dbReference type="InterPro" id="IPR003140">
    <property type="entry name" value="PLipase/COase/thioEstase"/>
</dbReference>
<proteinExistence type="predicted"/>
<dbReference type="AlphaFoldDB" id="A0A7V7S374"/>
<reference evidence="3 4" key="1">
    <citation type="submission" date="2019-10" db="EMBL/GenBank/DDBJ databases">
        <title>Bacillus from the desert of Cuatro Cinegas, Coahuila.</title>
        <authorList>
            <person name="Olmedo-Alvarez G."/>
            <person name="Saldana S."/>
            <person name="Barcelo D."/>
        </authorList>
    </citation>
    <scope>NUCLEOTIDE SEQUENCE [LARGE SCALE GENOMIC DNA]</scope>
    <source>
        <strain evidence="3 4">CH155b_5T</strain>
    </source>
</reference>
<dbReference type="Proteomes" id="UP000470409">
    <property type="component" value="Unassembled WGS sequence"/>
</dbReference>
<feature type="domain" description="BCE-2095-like N-terminal" evidence="2">
    <location>
        <begin position="6"/>
        <end position="111"/>
    </location>
</feature>
<evidence type="ECO:0000259" key="1">
    <source>
        <dbReference type="Pfam" id="PF02230"/>
    </source>
</evidence>
<dbReference type="RefSeq" id="WP_151628078.1">
    <property type="nucleotide sequence ID" value="NZ_WBPG01000030.1"/>
</dbReference>
<dbReference type="GO" id="GO:0016787">
    <property type="term" value="F:hydrolase activity"/>
    <property type="evidence" value="ECO:0007669"/>
    <property type="project" value="UniProtKB-KW"/>
</dbReference>
<sequence>MKNSMTYIRLLNETLRCYANKGSLEAYNYIMEHATGVIGNEAQIYNFKYALASAAGLEKEALHLMREAIIDNGFWYGNEYLISDDDLKPLHKFEEFHTMVQLCKEREELAKKTERADVKYIDSKKKGNLFVAMHGDQENIGIIEPYWKSVLTQDYTLALPQSSQIQFSDGFVWDDIERGRGELKENYNKFTDNHSVENVIIGGFSAGARVALHSMLQGEIEVNGFIFMAPWLPEIEEWEELLGILHDKGTKGYIICGDQDEDCLEGTERFVQLLRDKNIEHKYKVVPKLNHDYPTNFDELLKEAIEYLRSENNK</sequence>
<dbReference type="InterPro" id="IPR029058">
    <property type="entry name" value="AB_hydrolase_fold"/>
</dbReference>
<organism evidence="3 4">
    <name type="scientific">Bacillus luti</name>
    <dbReference type="NCBI Taxonomy" id="2026191"/>
    <lineage>
        <taxon>Bacteria</taxon>
        <taxon>Bacillati</taxon>
        <taxon>Bacillota</taxon>
        <taxon>Bacilli</taxon>
        <taxon>Bacillales</taxon>
        <taxon>Bacillaceae</taxon>
        <taxon>Bacillus</taxon>
        <taxon>Bacillus cereus group</taxon>
    </lineage>
</organism>
<protein>
    <submittedName>
        <fullName evidence="3">Alpha/beta hydrolase</fullName>
    </submittedName>
</protein>
<dbReference type="SUPFAM" id="SSF53474">
    <property type="entry name" value="alpha/beta-Hydrolases"/>
    <property type="match status" value="1"/>
</dbReference>
<evidence type="ECO:0000259" key="2">
    <source>
        <dbReference type="Pfam" id="PF22316"/>
    </source>
</evidence>
<comment type="caution">
    <text evidence="3">The sequence shown here is derived from an EMBL/GenBank/DDBJ whole genome shotgun (WGS) entry which is preliminary data.</text>
</comment>
<dbReference type="Pfam" id="PF22316">
    <property type="entry name" value="ABhydrolase-like_N"/>
    <property type="match status" value="1"/>
</dbReference>
<dbReference type="InterPro" id="IPR054527">
    <property type="entry name" value="BCE_2095-like_N"/>
</dbReference>
<gene>
    <name evidence="3" type="ORF">F8163_26050</name>
</gene>
<evidence type="ECO:0000313" key="4">
    <source>
        <dbReference type="Proteomes" id="UP000470409"/>
    </source>
</evidence>
<name>A0A7V7S374_9BACI</name>
<feature type="domain" description="Phospholipase/carboxylesterase/thioesterase" evidence="1">
    <location>
        <begin position="195"/>
        <end position="305"/>
    </location>
</feature>
<dbReference type="EMBL" id="WBPG01000030">
    <property type="protein sequence ID" value="KAB2440198.1"/>
    <property type="molecule type" value="Genomic_DNA"/>
</dbReference>
<dbReference type="Pfam" id="PF02230">
    <property type="entry name" value="Abhydrolase_2"/>
    <property type="match status" value="1"/>
</dbReference>
<accession>A0A7V7S374</accession>
<dbReference type="Gene3D" id="3.40.50.1820">
    <property type="entry name" value="alpha/beta hydrolase"/>
    <property type="match status" value="1"/>
</dbReference>
<keyword evidence="3" id="KW-0378">Hydrolase</keyword>